<evidence type="ECO:0000313" key="7">
    <source>
        <dbReference type="EMBL" id="KAK1366273.1"/>
    </source>
</evidence>
<evidence type="ECO:0000256" key="4">
    <source>
        <dbReference type="ARBA" id="ARBA00072688"/>
    </source>
</evidence>
<proteinExistence type="inferred from homology"/>
<keyword evidence="3" id="KW-0687">Ribonucleoprotein</keyword>
<dbReference type="InterPro" id="IPR014719">
    <property type="entry name" value="Ribosomal_bL12_C/ClpS-like"/>
</dbReference>
<dbReference type="SUPFAM" id="SSF54736">
    <property type="entry name" value="ClpS-like"/>
    <property type="match status" value="2"/>
</dbReference>
<dbReference type="AlphaFoldDB" id="A0AAD8MBP9"/>
<gene>
    <name evidence="7" type="ORF">POM88_041834</name>
</gene>
<dbReference type="GO" id="GO:0005840">
    <property type="term" value="C:ribosome"/>
    <property type="evidence" value="ECO:0007669"/>
    <property type="project" value="UniProtKB-KW"/>
</dbReference>
<dbReference type="Pfam" id="PF00542">
    <property type="entry name" value="Ribosomal_L12"/>
    <property type="match status" value="2"/>
</dbReference>
<keyword evidence="2 7" id="KW-0689">Ribosomal protein</keyword>
<dbReference type="FunFam" id="3.30.1390.10:FF:000001">
    <property type="entry name" value="50S ribosomal protein L7/L12"/>
    <property type="match status" value="1"/>
</dbReference>
<feature type="domain" description="Large ribosomal subunit protein bL12 C-terminal" evidence="6">
    <location>
        <begin position="53"/>
        <end position="120"/>
    </location>
</feature>
<dbReference type="CDD" id="cd00387">
    <property type="entry name" value="Ribosomal_L7_L12"/>
    <property type="match status" value="2"/>
</dbReference>
<accession>A0AAD8MBP9</accession>
<sequence>MCGVSANRAIYARVTAAGKMNHAQTATVAPLNWNVSQMLVVFGAKVVMVTNEFDLKLESFDALPAKIKLIKEVRWCTDLSLREAKDLVENIPSVFKRGVSREEGEKIIEKMKALGAKVVMEKYKFALKLESFDAPAKIKLIKEVIRYTGLGFKEARDLVDNVPSVFKKRVSKEEGENIIGKMKALGAKVVIE</sequence>
<reference evidence="7" key="2">
    <citation type="submission" date="2023-05" db="EMBL/GenBank/DDBJ databases">
        <authorList>
            <person name="Schelkunov M.I."/>
        </authorList>
    </citation>
    <scope>NUCLEOTIDE SEQUENCE</scope>
    <source>
        <strain evidence="7">Hsosn_3</strain>
        <tissue evidence="7">Leaf</tissue>
    </source>
</reference>
<dbReference type="Gene3D" id="3.30.1390.10">
    <property type="match status" value="2"/>
</dbReference>
<keyword evidence="8" id="KW-1185">Reference proteome</keyword>
<dbReference type="GO" id="GO:0003729">
    <property type="term" value="F:mRNA binding"/>
    <property type="evidence" value="ECO:0007669"/>
    <property type="project" value="TreeGrafter"/>
</dbReference>
<evidence type="ECO:0000256" key="5">
    <source>
        <dbReference type="ARBA" id="ARBA00082754"/>
    </source>
</evidence>
<organism evidence="7 8">
    <name type="scientific">Heracleum sosnowskyi</name>
    <dbReference type="NCBI Taxonomy" id="360622"/>
    <lineage>
        <taxon>Eukaryota</taxon>
        <taxon>Viridiplantae</taxon>
        <taxon>Streptophyta</taxon>
        <taxon>Embryophyta</taxon>
        <taxon>Tracheophyta</taxon>
        <taxon>Spermatophyta</taxon>
        <taxon>Magnoliopsida</taxon>
        <taxon>eudicotyledons</taxon>
        <taxon>Gunneridae</taxon>
        <taxon>Pentapetalae</taxon>
        <taxon>asterids</taxon>
        <taxon>campanulids</taxon>
        <taxon>Apiales</taxon>
        <taxon>Apiaceae</taxon>
        <taxon>Apioideae</taxon>
        <taxon>apioid superclade</taxon>
        <taxon>Tordylieae</taxon>
        <taxon>Tordyliinae</taxon>
        <taxon>Heracleum</taxon>
    </lineage>
</organism>
<comment type="similarity">
    <text evidence="1">Belongs to the bacterial ribosomal protein bL12 family.</text>
</comment>
<reference evidence="7" key="1">
    <citation type="submission" date="2023-02" db="EMBL/GenBank/DDBJ databases">
        <title>Genome of toxic invasive species Heracleum sosnowskyi carries increased number of genes despite the absence of recent whole-genome duplications.</title>
        <authorList>
            <person name="Schelkunov M."/>
            <person name="Shtratnikova V."/>
            <person name="Makarenko M."/>
            <person name="Klepikova A."/>
            <person name="Omelchenko D."/>
            <person name="Novikova G."/>
            <person name="Obukhova E."/>
            <person name="Bogdanov V."/>
            <person name="Penin A."/>
            <person name="Logacheva M."/>
        </authorList>
    </citation>
    <scope>NUCLEOTIDE SEQUENCE</scope>
    <source>
        <strain evidence="7">Hsosn_3</strain>
        <tissue evidence="7">Leaf</tissue>
    </source>
</reference>
<name>A0AAD8MBP9_9APIA</name>
<dbReference type="GO" id="GO:0003735">
    <property type="term" value="F:structural constituent of ribosome"/>
    <property type="evidence" value="ECO:0007669"/>
    <property type="project" value="InterPro"/>
</dbReference>
<dbReference type="GO" id="GO:0005739">
    <property type="term" value="C:mitochondrion"/>
    <property type="evidence" value="ECO:0007669"/>
    <property type="project" value="TreeGrafter"/>
</dbReference>
<dbReference type="InterPro" id="IPR013823">
    <property type="entry name" value="Ribosomal_bL12_C"/>
</dbReference>
<comment type="caution">
    <text evidence="7">The sequence shown here is derived from an EMBL/GenBank/DDBJ whole genome shotgun (WGS) entry which is preliminary data.</text>
</comment>
<dbReference type="PANTHER" id="PTHR45987:SF1">
    <property type="entry name" value="50S RIBOSOMAL PROTEIN L7_L12-RELATED"/>
    <property type="match status" value="1"/>
</dbReference>
<dbReference type="EMBL" id="JAUIZM010000009">
    <property type="protein sequence ID" value="KAK1366273.1"/>
    <property type="molecule type" value="Genomic_DNA"/>
</dbReference>
<dbReference type="PANTHER" id="PTHR45987">
    <property type="entry name" value="39S RIBOSOMAL PROTEIN L12"/>
    <property type="match status" value="1"/>
</dbReference>
<dbReference type="GO" id="GO:0006412">
    <property type="term" value="P:translation"/>
    <property type="evidence" value="ECO:0007669"/>
    <property type="project" value="InterPro"/>
</dbReference>
<protein>
    <recommendedName>
        <fullName evidence="4">Large ribosomal subunit protein bL12c</fullName>
    </recommendedName>
    <alternativeName>
        <fullName evidence="5">CL12</fullName>
    </alternativeName>
</protein>
<evidence type="ECO:0000256" key="2">
    <source>
        <dbReference type="ARBA" id="ARBA00022980"/>
    </source>
</evidence>
<evidence type="ECO:0000256" key="3">
    <source>
        <dbReference type="ARBA" id="ARBA00023274"/>
    </source>
</evidence>
<dbReference type="Proteomes" id="UP001237642">
    <property type="component" value="Unassembled WGS sequence"/>
</dbReference>
<dbReference type="GO" id="GO:1990904">
    <property type="term" value="C:ribonucleoprotein complex"/>
    <property type="evidence" value="ECO:0007669"/>
    <property type="project" value="UniProtKB-KW"/>
</dbReference>
<evidence type="ECO:0000256" key="1">
    <source>
        <dbReference type="ARBA" id="ARBA00007197"/>
    </source>
</evidence>
<evidence type="ECO:0000313" key="8">
    <source>
        <dbReference type="Proteomes" id="UP001237642"/>
    </source>
</evidence>
<feature type="domain" description="Large ribosomal subunit protein bL12 C-terminal" evidence="6">
    <location>
        <begin position="125"/>
        <end position="191"/>
    </location>
</feature>
<evidence type="ECO:0000259" key="6">
    <source>
        <dbReference type="Pfam" id="PF00542"/>
    </source>
</evidence>
<dbReference type="InterPro" id="IPR000206">
    <property type="entry name" value="Ribosomal_bL12"/>
</dbReference>